<evidence type="ECO:0000256" key="3">
    <source>
        <dbReference type="ARBA" id="ARBA00006263"/>
    </source>
</evidence>
<keyword evidence="8 9" id="KW-0472">Membrane</keyword>
<name>A0A094K142_9GAMM</name>
<evidence type="ECO:0000256" key="8">
    <source>
        <dbReference type="ARBA" id="ARBA00023136"/>
    </source>
</evidence>
<proteinExistence type="inferred from homology"/>
<dbReference type="PANTHER" id="PTHR34308:SF1">
    <property type="entry name" value="COBALAMIN BIOSYNTHESIS PROTEIN CBIB"/>
    <property type="match status" value="1"/>
</dbReference>
<feature type="transmembrane region" description="Helical" evidence="9">
    <location>
        <begin position="12"/>
        <end position="31"/>
    </location>
</feature>
<comment type="subcellular location">
    <subcellularLocation>
        <location evidence="1">Cell membrane</location>
        <topology evidence="1">Multi-pass membrane protein</topology>
    </subcellularLocation>
</comment>
<evidence type="ECO:0000256" key="7">
    <source>
        <dbReference type="ARBA" id="ARBA00022989"/>
    </source>
</evidence>
<dbReference type="Proteomes" id="UP000029264">
    <property type="component" value="Unassembled WGS sequence"/>
</dbReference>
<gene>
    <name evidence="10" type="ORF">HR45_07595</name>
</gene>
<feature type="transmembrane region" description="Helical" evidence="9">
    <location>
        <begin position="160"/>
        <end position="184"/>
    </location>
</feature>
<dbReference type="OrthoDB" id="6397034at2"/>
<evidence type="ECO:0000256" key="4">
    <source>
        <dbReference type="ARBA" id="ARBA00022475"/>
    </source>
</evidence>
<evidence type="ECO:0008006" key="12">
    <source>
        <dbReference type="Google" id="ProtNLM"/>
    </source>
</evidence>
<comment type="similarity">
    <text evidence="3">Belongs to the CobD/CbiB family.</text>
</comment>
<keyword evidence="4" id="KW-1003">Cell membrane</keyword>
<dbReference type="UniPathway" id="UPA00148"/>
<dbReference type="GO" id="GO:0048472">
    <property type="term" value="F:threonine-phosphate decarboxylase activity"/>
    <property type="evidence" value="ECO:0007669"/>
    <property type="project" value="InterPro"/>
</dbReference>
<organism evidence="10 11">
    <name type="scientific">Shewanella mangrovi</name>
    <dbReference type="NCBI Taxonomy" id="1515746"/>
    <lineage>
        <taxon>Bacteria</taxon>
        <taxon>Pseudomonadati</taxon>
        <taxon>Pseudomonadota</taxon>
        <taxon>Gammaproteobacteria</taxon>
        <taxon>Alteromonadales</taxon>
        <taxon>Shewanellaceae</taxon>
        <taxon>Shewanella</taxon>
    </lineage>
</organism>
<keyword evidence="6 9" id="KW-0812">Transmembrane</keyword>
<evidence type="ECO:0000256" key="9">
    <source>
        <dbReference type="SAM" id="Phobius"/>
    </source>
</evidence>
<dbReference type="eggNOG" id="COG1270">
    <property type="taxonomic scope" value="Bacteria"/>
</dbReference>
<keyword evidence="11" id="KW-1185">Reference proteome</keyword>
<comment type="caution">
    <text evidence="10">The sequence shown here is derived from an EMBL/GenBank/DDBJ whole genome shotgun (WGS) entry which is preliminary data.</text>
</comment>
<feature type="transmembrane region" description="Helical" evidence="9">
    <location>
        <begin position="303"/>
        <end position="319"/>
    </location>
</feature>
<dbReference type="EMBL" id="JPEO01000003">
    <property type="protein sequence ID" value="KFZ38341.1"/>
    <property type="molecule type" value="Genomic_DNA"/>
</dbReference>
<dbReference type="Pfam" id="PF03186">
    <property type="entry name" value="CobD_Cbib"/>
    <property type="match status" value="1"/>
</dbReference>
<dbReference type="GO" id="GO:0005886">
    <property type="term" value="C:plasma membrane"/>
    <property type="evidence" value="ECO:0007669"/>
    <property type="project" value="UniProtKB-SubCell"/>
</dbReference>
<keyword evidence="7 9" id="KW-1133">Transmembrane helix</keyword>
<evidence type="ECO:0000313" key="11">
    <source>
        <dbReference type="Proteomes" id="UP000029264"/>
    </source>
</evidence>
<protein>
    <recommendedName>
        <fullName evidence="12">Cobalamin biosynthesis protein CbiB</fullName>
    </recommendedName>
</protein>
<dbReference type="STRING" id="1515746.HR45_07595"/>
<dbReference type="InterPro" id="IPR004485">
    <property type="entry name" value="Cobalamin_biosynth_CobD/CbiB"/>
</dbReference>
<evidence type="ECO:0000256" key="5">
    <source>
        <dbReference type="ARBA" id="ARBA00022573"/>
    </source>
</evidence>
<evidence type="ECO:0000256" key="2">
    <source>
        <dbReference type="ARBA" id="ARBA00004953"/>
    </source>
</evidence>
<dbReference type="RefSeq" id="WP_037441312.1">
    <property type="nucleotide sequence ID" value="NZ_JPEO01000003.1"/>
</dbReference>
<dbReference type="GO" id="GO:0009236">
    <property type="term" value="P:cobalamin biosynthetic process"/>
    <property type="evidence" value="ECO:0007669"/>
    <property type="project" value="UniProtKB-UniPathway"/>
</dbReference>
<comment type="pathway">
    <text evidence="2">Cofactor biosynthesis; adenosylcobalamin biosynthesis.</text>
</comment>
<keyword evidence="5" id="KW-0169">Cobalamin biosynthesis</keyword>
<accession>A0A094K142</accession>
<dbReference type="PANTHER" id="PTHR34308">
    <property type="entry name" value="COBALAMIN BIOSYNTHESIS PROTEIN CBIB"/>
    <property type="match status" value="1"/>
</dbReference>
<evidence type="ECO:0000313" key="10">
    <source>
        <dbReference type="EMBL" id="KFZ38341.1"/>
    </source>
</evidence>
<dbReference type="AlphaFoldDB" id="A0A094K142"/>
<reference evidence="10 11" key="1">
    <citation type="submission" date="2014-06" db="EMBL/GenBank/DDBJ databases">
        <title>Shewanella sp. YQH10.</title>
        <authorList>
            <person name="Liu Y."/>
            <person name="Zeng R."/>
        </authorList>
    </citation>
    <scope>NUCLEOTIDE SEQUENCE [LARGE SCALE GENOMIC DNA]</scope>
    <source>
        <strain evidence="10 11">YQH10</strain>
    </source>
</reference>
<sequence length="322" mass="35881">MWQQIVSHDGPLLIRFTLIAVALLAALVIPLPQRFNPLYWLSELAARMASKVCRSDRQAGQQQIAGLLATTLLTLPFWLILLFLFELAAYPVFFELAVLYCCMRDLHARTDFQQVTRALLVGDKTRARTLLSRWTSRDTEILSETGIAKTTIELAVTSSAYGSIAAILFYWIGGVPLVLLAVMLKTLEQSWSPVNPQYRHFSAALSHINHGLFWLPVQACRLSLAIQGGPAAIKQFVQLLSYPITQRGYLQICQLAAGILAVELGGARKYQGERVALAKVGPARLPNGRDIARALLLANTSRWCWLGFSLVIPALWILLRMR</sequence>
<evidence type="ECO:0000256" key="1">
    <source>
        <dbReference type="ARBA" id="ARBA00004651"/>
    </source>
</evidence>
<evidence type="ECO:0000256" key="6">
    <source>
        <dbReference type="ARBA" id="ARBA00022692"/>
    </source>
</evidence>